<evidence type="ECO:0000256" key="7">
    <source>
        <dbReference type="ARBA" id="ARBA00023128"/>
    </source>
</evidence>
<evidence type="ECO:0000256" key="2">
    <source>
        <dbReference type="ARBA" id="ARBA00006416"/>
    </source>
</evidence>
<evidence type="ECO:0000256" key="4">
    <source>
        <dbReference type="ARBA" id="ARBA00022692"/>
    </source>
</evidence>
<dbReference type="GeneTree" id="ENSGT00940000163590"/>
<dbReference type="Pfam" id="PF03650">
    <property type="entry name" value="MPC"/>
    <property type="match status" value="1"/>
</dbReference>
<comment type="caution">
    <text evidence="9">Lacks conserved residue(s) required for the propagation of feature annotation.</text>
</comment>
<keyword evidence="7 9" id="KW-0496">Mitochondrion</keyword>
<keyword evidence="3 9" id="KW-0813">Transport</keyword>
<protein>
    <recommendedName>
        <fullName evidence="9">Mitochondrial pyruvate carrier</fullName>
    </recommendedName>
</protein>
<reference evidence="10" key="1">
    <citation type="submission" date="2025-08" db="UniProtKB">
        <authorList>
            <consortium name="Ensembl"/>
        </authorList>
    </citation>
    <scope>IDENTIFICATION</scope>
</reference>
<dbReference type="InterPro" id="IPR005336">
    <property type="entry name" value="MPC"/>
</dbReference>
<evidence type="ECO:0000256" key="6">
    <source>
        <dbReference type="ARBA" id="ARBA00022989"/>
    </source>
</evidence>
<feature type="transmembrane region" description="Helical" evidence="9">
    <location>
        <begin position="32"/>
        <end position="52"/>
    </location>
</feature>
<sequence>LRHRGTQFWGPVANYGLPLAALKDMNASPEIISGRMTVALIFYLMAFMHFTYRVQPRNLLLFVCHSTNVAQSVQLICPPKRPNPLLPRIFTFKAI</sequence>
<accession>A0A8C7B8E1</accession>
<name>A0A8C7B8E1_NEOVI</name>
<evidence type="ECO:0000256" key="5">
    <source>
        <dbReference type="ARBA" id="ARBA00022792"/>
    </source>
</evidence>
<dbReference type="Ensembl" id="ENSNVIT00000022138.1">
    <property type="protein sequence ID" value="ENSNVIP00000018975.1"/>
    <property type="gene ID" value="ENSNVIG00000014838.1"/>
</dbReference>
<evidence type="ECO:0000256" key="1">
    <source>
        <dbReference type="ARBA" id="ARBA00004448"/>
    </source>
</evidence>
<keyword evidence="6 9" id="KW-1133">Transmembrane helix</keyword>
<proteinExistence type="inferred from homology"/>
<evidence type="ECO:0000256" key="9">
    <source>
        <dbReference type="RuleBase" id="RU363100"/>
    </source>
</evidence>
<organism evidence="10 11">
    <name type="scientific">Neovison vison</name>
    <name type="common">American mink</name>
    <name type="synonym">Mustela vison</name>
    <dbReference type="NCBI Taxonomy" id="452646"/>
    <lineage>
        <taxon>Eukaryota</taxon>
        <taxon>Metazoa</taxon>
        <taxon>Chordata</taxon>
        <taxon>Craniata</taxon>
        <taxon>Vertebrata</taxon>
        <taxon>Euteleostomi</taxon>
        <taxon>Mammalia</taxon>
        <taxon>Eutheria</taxon>
        <taxon>Laurasiatheria</taxon>
        <taxon>Carnivora</taxon>
        <taxon>Caniformia</taxon>
        <taxon>Musteloidea</taxon>
        <taxon>Mustelidae</taxon>
        <taxon>Mustelinae</taxon>
        <taxon>Neogale</taxon>
    </lineage>
</organism>
<reference evidence="10" key="2">
    <citation type="submission" date="2025-09" db="UniProtKB">
        <authorList>
            <consortium name="Ensembl"/>
        </authorList>
    </citation>
    <scope>IDENTIFICATION</scope>
</reference>
<comment type="function">
    <text evidence="9">Mediates the uptake of pyruvate into mitochondria.</text>
</comment>
<keyword evidence="11" id="KW-1185">Reference proteome</keyword>
<dbReference type="Proteomes" id="UP000694425">
    <property type="component" value="Unplaced"/>
</dbReference>
<comment type="similarity">
    <text evidence="2 9">Belongs to the mitochondrial pyruvate carrier (MPC) (TC 2.A.105) family.</text>
</comment>
<evidence type="ECO:0000256" key="8">
    <source>
        <dbReference type="ARBA" id="ARBA00023136"/>
    </source>
</evidence>
<evidence type="ECO:0000313" key="10">
    <source>
        <dbReference type="Ensembl" id="ENSNVIP00000018975.1"/>
    </source>
</evidence>
<keyword evidence="5 9" id="KW-0999">Mitochondrion inner membrane</keyword>
<keyword evidence="4 9" id="KW-0812">Transmembrane</keyword>
<dbReference type="GO" id="GO:0006850">
    <property type="term" value="P:pyruvate import into mitochondria"/>
    <property type="evidence" value="ECO:0007669"/>
    <property type="project" value="InterPro"/>
</dbReference>
<evidence type="ECO:0000313" key="11">
    <source>
        <dbReference type="Proteomes" id="UP000694425"/>
    </source>
</evidence>
<dbReference type="GO" id="GO:0005743">
    <property type="term" value="C:mitochondrial inner membrane"/>
    <property type="evidence" value="ECO:0007669"/>
    <property type="project" value="UniProtKB-SubCell"/>
</dbReference>
<evidence type="ECO:0000256" key="3">
    <source>
        <dbReference type="ARBA" id="ARBA00022448"/>
    </source>
</evidence>
<keyword evidence="8 9" id="KW-0472">Membrane</keyword>
<dbReference type="AlphaFoldDB" id="A0A8C7B8E1"/>
<comment type="subcellular location">
    <subcellularLocation>
        <location evidence="1 9">Mitochondrion inner membrane</location>
        <topology evidence="1 9">Multi-pass membrane protein</topology>
    </subcellularLocation>
</comment>
<dbReference type="PANTHER" id="PTHR14154">
    <property type="entry name" value="UPF0041 BRAIN PROTEIN 44-RELATED"/>
    <property type="match status" value="1"/>
</dbReference>